<accession>A0A921I0S8</accession>
<proteinExistence type="predicted"/>
<dbReference type="RefSeq" id="WP_303180855.1">
    <property type="nucleotide sequence ID" value="NZ_CAUGIN010000004.1"/>
</dbReference>
<dbReference type="EMBL" id="DYVY01000098">
    <property type="protein sequence ID" value="HJF94381.1"/>
    <property type="molecule type" value="Genomic_DNA"/>
</dbReference>
<dbReference type="Proteomes" id="UP000769156">
    <property type="component" value="Unassembled WGS sequence"/>
</dbReference>
<evidence type="ECO:0000313" key="1">
    <source>
        <dbReference type="EMBL" id="HJF94381.1"/>
    </source>
</evidence>
<comment type="caution">
    <text evidence="1">The sequence shown here is derived from an EMBL/GenBank/DDBJ whole genome shotgun (WGS) entry which is preliminary data.</text>
</comment>
<organism evidence="1 2">
    <name type="scientific">Lachnoclostridium phocaeense</name>
    <dbReference type="NCBI Taxonomy" id="1871021"/>
    <lineage>
        <taxon>Bacteria</taxon>
        <taxon>Bacillati</taxon>
        <taxon>Bacillota</taxon>
        <taxon>Clostridia</taxon>
        <taxon>Lachnospirales</taxon>
        <taxon>Lachnospiraceae</taxon>
    </lineage>
</organism>
<reference evidence="1" key="1">
    <citation type="journal article" date="2021" name="PeerJ">
        <title>Extensive microbial diversity within the chicken gut microbiome revealed by metagenomics and culture.</title>
        <authorList>
            <person name="Gilroy R."/>
            <person name="Ravi A."/>
            <person name="Getino M."/>
            <person name="Pursley I."/>
            <person name="Horton D.L."/>
            <person name="Alikhan N.F."/>
            <person name="Baker D."/>
            <person name="Gharbi K."/>
            <person name="Hall N."/>
            <person name="Watson M."/>
            <person name="Adriaenssens E.M."/>
            <person name="Foster-Nyarko E."/>
            <person name="Jarju S."/>
            <person name="Secka A."/>
            <person name="Antonio M."/>
            <person name="Oren A."/>
            <person name="Chaudhuri R.R."/>
            <person name="La Ragione R."/>
            <person name="Hildebrand F."/>
            <person name="Pallen M.J."/>
        </authorList>
    </citation>
    <scope>NUCLEOTIDE SEQUENCE</scope>
    <source>
        <strain evidence="1">ChiSjej5B23-16112</strain>
    </source>
</reference>
<reference evidence="1" key="2">
    <citation type="submission" date="2021-09" db="EMBL/GenBank/DDBJ databases">
        <authorList>
            <person name="Gilroy R."/>
        </authorList>
    </citation>
    <scope>NUCLEOTIDE SEQUENCE</scope>
    <source>
        <strain evidence="1">ChiSjej5B23-16112</strain>
    </source>
</reference>
<gene>
    <name evidence="1" type="ORF">K8V82_06265</name>
</gene>
<dbReference type="AlphaFoldDB" id="A0A921I0S8"/>
<sequence length="139" mass="15846">MSQSITAKIRENTADILKQEGRPLAIREIKERLAGRGITDYRSGHLAGGLKQLLDMPGYISPERGHYQYTGAPEEDWDSGTVSGRMRQMYERVVRESSDLLNQVDIIDISEEEMQQIMTMRDVIRETKSLIGKIEQCCI</sequence>
<evidence type="ECO:0000313" key="2">
    <source>
        <dbReference type="Proteomes" id="UP000769156"/>
    </source>
</evidence>
<name>A0A921I0S8_9FIRM</name>
<protein>
    <submittedName>
        <fullName evidence="1">Uncharacterized protein</fullName>
    </submittedName>
</protein>